<comment type="cofactor">
    <cofactor evidence="8">
        <name>Mg(2+)</name>
        <dbReference type="ChEBI" id="CHEBI:18420"/>
    </cofactor>
    <cofactor evidence="8">
        <name>Mn(2+)</name>
        <dbReference type="ChEBI" id="CHEBI:29035"/>
    </cofactor>
</comment>
<dbReference type="PANTHER" id="PTHR32057">
    <property type="entry name" value="PROTEIN ADENYLYLTRANSFERASE SELO, MITOCHONDRIAL"/>
    <property type="match status" value="1"/>
</dbReference>
<comment type="catalytic activity">
    <reaction evidence="8">
        <text>L-tyrosyl-[protein] + ATP = O-(5'-adenylyl)-L-tyrosyl-[protein] + diphosphate</text>
        <dbReference type="Rhea" id="RHEA:54288"/>
        <dbReference type="Rhea" id="RHEA-COMP:10136"/>
        <dbReference type="Rhea" id="RHEA-COMP:13846"/>
        <dbReference type="ChEBI" id="CHEBI:30616"/>
        <dbReference type="ChEBI" id="CHEBI:33019"/>
        <dbReference type="ChEBI" id="CHEBI:46858"/>
        <dbReference type="ChEBI" id="CHEBI:83624"/>
        <dbReference type="EC" id="2.7.7.108"/>
    </reaction>
</comment>
<protein>
    <recommendedName>
        <fullName evidence="8">Protein nucleotidyltransferase YdiU</fullName>
        <ecNumber evidence="8">2.7.7.-</ecNumber>
    </recommendedName>
    <alternativeName>
        <fullName evidence="8">Protein adenylyltransferase YdiU</fullName>
        <ecNumber evidence="8">2.7.7.108</ecNumber>
    </alternativeName>
    <alternativeName>
        <fullName evidence="8">Protein uridylyltransferase YdiU</fullName>
        <ecNumber evidence="8">2.7.7.-</ecNumber>
    </alternativeName>
</protein>
<dbReference type="GO" id="GO:0070733">
    <property type="term" value="F:AMPylase activity"/>
    <property type="evidence" value="ECO:0007669"/>
    <property type="project" value="UniProtKB-EC"/>
</dbReference>
<dbReference type="EMBL" id="CP139487">
    <property type="protein sequence ID" value="WPU66462.1"/>
    <property type="molecule type" value="Genomic_DNA"/>
</dbReference>
<sequence>MPKFDNTFRNLPAFLYEDVRPTPISHPKLIHVSRLANDFNLGLTDEELVSWLNGEKNLPGEQRISTRYAGHQFGVWAGQLGDGRAISLGEILTDKIGRQEIQTKGSGLTPFSRRGDGKAVIRSSVREYLCSEAMFGLGIPTTRVLALVTGDDRVYRETVERSAIVARVFPSNLRFGHFEMCFHFEKDEELKALIEYTRSTFYPGLSVEEMLREIITRTAKLMAQWQNVGFCHGVMNTDNMSALGLTIDYGPYGFLEDTILNYICNHSDHQGRYAYNQQPSIGMWNLERLLVCFLKEVPKEKLQVLLNEYPMIFEAEYQRLSREKLGLYKEEEKDFELFIELLQTLNKLSVDYTFFFRTLAEGDLKKIWDYYGNREELKAWNERYEERLTREELSKDERILRMKKTNPKFVLKNYIAQEIIEDVEAGSSKKLEAWLNVFYAPFDEHPEFESYAGPTPPNKKNFEVSCSS</sequence>
<evidence type="ECO:0000256" key="9">
    <source>
        <dbReference type="SAM" id="MobiDB-lite"/>
    </source>
</evidence>
<keyword evidence="5 8" id="KW-0547">Nucleotide-binding</keyword>
<dbReference type="GO" id="GO:0030145">
    <property type="term" value="F:manganese ion binding"/>
    <property type="evidence" value="ECO:0007669"/>
    <property type="project" value="UniProtKB-UniRule"/>
</dbReference>
<dbReference type="EC" id="2.7.7.108" evidence="8"/>
<dbReference type="GO" id="GO:0000287">
    <property type="term" value="F:magnesium ion binding"/>
    <property type="evidence" value="ECO:0007669"/>
    <property type="project" value="UniProtKB-UniRule"/>
</dbReference>
<feature type="binding site" evidence="8">
    <location>
        <position position="83"/>
    </location>
    <ligand>
        <name>ATP</name>
        <dbReference type="ChEBI" id="CHEBI:30616"/>
    </ligand>
</feature>
<feature type="region of interest" description="Disordered" evidence="9">
    <location>
        <begin position="449"/>
        <end position="468"/>
    </location>
</feature>
<keyword evidence="8" id="KW-0464">Manganese</keyword>
<gene>
    <name evidence="8" type="primary">ydiU</name>
    <name evidence="8" type="synonym">selO</name>
    <name evidence="10" type="ORF">SOO65_06855</name>
</gene>
<evidence type="ECO:0000256" key="5">
    <source>
        <dbReference type="ARBA" id="ARBA00022741"/>
    </source>
</evidence>
<dbReference type="AlphaFoldDB" id="A0AAX4HTC9"/>
<proteinExistence type="inferred from homology"/>
<dbReference type="HAMAP" id="MF_00692">
    <property type="entry name" value="SelO"/>
    <property type="match status" value="1"/>
</dbReference>
<dbReference type="PANTHER" id="PTHR32057:SF14">
    <property type="entry name" value="PROTEIN ADENYLYLTRANSFERASE SELO, MITOCHONDRIAL"/>
    <property type="match status" value="1"/>
</dbReference>
<feature type="binding site" evidence="8">
    <location>
        <position position="104"/>
    </location>
    <ligand>
        <name>ATP</name>
        <dbReference type="ChEBI" id="CHEBI:30616"/>
    </ligand>
</feature>
<evidence type="ECO:0000256" key="3">
    <source>
        <dbReference type="ARBA" id="ARBA00022695"/>
    </source>
</evidence>
<dbReference type="Proteomes" id="UP001324634">
    <property type="component" value="Chromosome"/>
</dbReference>
<evidence type="ECO:0000256" key="6">
    <source>
        <dbReference type="ARBA" id="ARBA00022840"/>
    </source>
</evidence>
<comment type="catalytic activity">
    <reaction evidence="8">
        <text>L-histidyl-[protein] + UTP = N(tele)-(5'-uridylyl)-L-histidyl-[protein] + diphosphate</text>
        <dbReference type="Rhea" id="RHEA:83891"/>
        <dbReference type="Rhea" id="RHEA-COMP:9745"/>
        <dbReference type="Rhea" id="RHEA-COMP:20239"/>
        <dbReference type="ChEBI" id="CHEBI:29979"/>
        <dbReference type="ChEBI" id="CHEBI:33019"/>
        <dbReference type="ChEBI" id="CHEBI:46398"/>
        <dbReference type="ChEBI" id="CHEBI:233474"/>
    </reaction>
</comment>
<dbReference type="Pfam" id="PF02696">
    <property type="entry name" value="SelO"/>
    <property type="match status" value="1"/>
</dbReference>
<evidence type="ECO:0000313" key="10">
    <source>
        <dbReference type="EMBL" id="WPU66462.1"/>
    </source>
</evidence>
<keyword evidence="4 8" id="KW-0479">Metal-binding</keyword>
<keyword evidence="2 8" id="KW-0808">Transferase</keyword>
<evidence type="ECO:0000256" key="1">
    <source>
        <dbReference type="ARBA" id="ARBA00009747"/>
    </source>
</evidence>
<name>A0AAX4HTC9_9BACT</name>
<dbReference type="GO" id="GO:0005524">
    <property type="term" value="F:ATP binding"/>
    <property type="evidence" value="ECO:0007669"/>
    <property type="project" value="UniProtKB-UniRule"/>
</dbReference>
<keyword evidence="6 8" id="KW-0067">ATP-binding</keyword>
<comment type="catalytic activity">
    <reaction evidence="8">
        <text>L-seryl-[protein] + UTP = O-(5'-uridylyl)-L-seryl-[protein] + diphosphate</text>
        <dbReference type="Rhea" id="RHEA:64604"/>
        <dbReference type="Rhea" id="RHEA-COMP:9863"/>
        <dbReference type="Rhea" id="RHEA-COMP:16635"/>
        <dbReference type="ChEBI" id="CHEBI:29999"/>
        <dbReference type="ChEBI" id="CHEBI:33019"/>
        <dbReference type="ChEBI" id="CHEBI:46398"/>
        <dbReference type="ChEBI" id="CHEBI:156051"/>
    </reaction>
</comment>
<keyword evidence="7 8" id="KW-0460">Magnesium</keyword>
<feature type="binding site" evidence="8">
    <location>
        <position position="239"/>
    </location>
    <ligand>
        <name>Mg(2+)</name>
        <dbReference type="ChEBI" id="CHEBI:18420"/>
    </ligand>
</feature>
<feature type="active site" description="Proton acceptor" evidence="8">
    <location>
        <position position="238"/>
    </location>
</feature>
<dbReference type="RefSeq" id="WP_321398695.1">
    <property type="nucleotide sequence ID" value="NZ_CP139487.1"/>
</dbReference>
<comment type="function">
    <text evidence="8">Nucleotidyltransferase involved in the post-translational modification of proteins. It can catalyze the addition of adenosine monophosphate (AMP) or uridine monophosphate (UMP) to a protein, resulting in modifications known as AMPylation and UMPylation.</text>
</comment>
<keyword evidence="11" id="KW-1185">Reference proteome</keyword>
<comment type="catalytic activity">
    <reaction evidence="8">
        <text>L-tyrosyl-[protein] + UTP = O-(5'-uridylyl)-L-tyrosyl-[protein] + diphosphate</text>
        <dbReference type="Rhea" id="RHEA:83887"/>
        <dbReference type="Rhea" id="RHEA-COMP:10136"/>
        <dbReference type="Rhea" id="RHEA-COMP:20238"/>
        <dbReference type="ChEBI" id="CHEBI:33019"/>
        <dbReference type="ChEBI" id="CHEBI:46398"/>
        <dbReference type="ChEBI" id="CHEBI:46858"/>
        <dbReference type="ChEBI" id="CHEBI:90602"/>
    </reaction>
</comment>
<dbReference type="EC" id="2.7.7.-" evidence="8"/>
<dbReference type="NCBIfam" id="NF000658">
    <property type="entry name" value="PRK00029.1"/>
    <property type="match status" value="1"/>
</dbReference>
<feature type="binding site" evidence="8">
    <location>
        <position position="167"/>
    </location>
    <ligand>
        <name>ATP</name>
        <dbReference type="ChEBI" id="CHEBI:30616"/>
    </ligand>
</feature>
<feature type="binding site" evidence="8">
    <location>
        <position position="84"/>
    </location>
    <ligand>
        <name>ATP</name>
        <dbReference type="ChEBI" id="CHEBI:30616"/>
    </ligand>
</feature>
<comment type="catalytic activity">
    <reaction evidence="8">
        <text>L-threonyl-[protein] + ATP = 3-O-(5'-adenylyl)-L-threonyl-[protein] + diphosphate</text>
        <dbReference type="Rhea" id="RHEA:54292"/>
        <dbReference type="Rhea" id="RHEA-COMP:11060"/>
        <dbReference type="Rhea" id="RHEA-COMP:13847"/>
        <dbReference type="ChEBI" id="CHEBI:30013"/>
        <dbReference type="ChEBI" id="CHEBI:30616"/>
        <dbReference type="ChEBI" id="CHEBI:33019"/>
        <dbReference type="ChEBI" id="CHEBI:138113"/>
        <dbReference type="EC" id="2.7.7.108"/>
    </reaction>
</comment>
<comment type="catalytic activity">
    <reaction evidence="8">
        <text>L-seryl-[protein] + ATP = 3-O-(5'-adenylyl)-L-seryl-[protein] + diphosphate</text>
        <dbReference type="Rhea" id="RHEA:58120"/>
        <dbReference type="Rhea" id="RHEA-COMP:9863"/>
        <dbReference type="Rhea" id="RHEA-COMP:15073"/>
        <dbReference type="ChEBI" id="CHEBI:29999"/>
        <dbReference type="ChEBI" id="CHEBI:30616"/>
        <dbReference type="ChEBI" id="CHEBI:33019"/>
        <dbReference type="ChEBI" id="CHEBI:142516"/>
        <dbReference type="EC" id="2.7.7.108"/>
    </reaction>
</comment>
<feature type="binding site" evidence="8">
    <location>
        <position position="117"/>
    </location>
    <ligand>
        <name>ATP</name>
        <dbReference type="ChEBI" id="CHEBI:30616"/>
    </ligand>
</feature>
<evidence type="ECO:0000256" key="8">
    <source>
        <dbReference type="HAMAP-Rule" id="MF_00692"/>
    </source>
</evidence>
<feature type="binding site" evidence="8">
    <location>
        <position position="248"/>
    </location>
    <ligand>
        <name>ATP</name>
        <dbReference type="ChEBI" id="CHEBI:30616"/>
    </ligand>
</feature>
<organism evidence="10 11">
    <name type="scientific">Peredibacter starrii</name>
    <dbReference type="NCBI Taxonomy" id="28202"/>
    <lineage>
        <taxon>Bacteria</taxon>
        <taxon>Pseudomonadati</taxon>
        <taxon>Bdellovibrionota</taxon>
        <taxon>Bacteriovoracia</taxon>
        <taxon>Bacteriovoracales</taxon>
        <taxon>Bacteriovoracaceae</taxon>
        <taxon>Peredibacter</taxon>
    </lineage>
</organism>
<accession>A0AAX4HTC9</accession>
<evidence type="ECO:0000256" key="4">
    <source>
        <dbReference type="ARBA" id="ARBA00022723"/>
    </source>
</evidence>
<evidence type="ECO:0000313" key="11">
    <source>
        <dbReference type="Proteomes" id="UP001324634"/>
    </source>
</evidence>
<dbReference type="InterPro" id="IPR003846">
    <property type="entry name" value="SelO"/>
</dbReference>
<feature type="binding site" evidence="8">
    <location>
        <position position="81"/>
    </location>
    <ligand>
        <name>ATP</name>
        <dbReference type="ChEBI" id="CHEBI:30616"/>
    </ligand>
</feature>
<evidence type="ECO:0000256" key="2">
    <source>
        <dbReference type="ARBA" id="ARBA00022679"/>
    </source>
</evidence>
<reference evidence="10 11" key="1">
    <citation type="submission" date="2023-11" db="EMBL/GenBank/DDBJ databases">
        <title>Peredibacter starrii A3.12.</title>
        <authorList>
            <person name="Mitchell R.J."/>
        </authorList>
    </citation>
    <scope>NUCLEOTIDE SEQUENCE [LARGE SCALE GENOMIC DNA]</scope>
    <source>
        <strain evidence="10 11">A3.12</strain>
    </source>
</reference>
<dbReference type="KEGG" id="psti:SOO65_06855"/>
<feature type="binding site" evidence="8">
    <location>
        <position position="174"/>
    </location>
    <ligand>
        <name>ATP</name>
        <dbReference type="ChEBI" id="CHEBI:30616"/>
    </ligand>
</feature>
<feature type="binding site" evidence="8">
    <location>
        <position position="248"/>
    </location>
    <ligand>
        <name>Mg(2+)</name>
        <dbReference type="ChEBI" id="CHEBI:18420"/>
    </ligand>
</feature>
<evidence type="ECO:0000256" key="7">
    <source>
        <dbReference type="ARBA" id="ARBA00022842"/>
    </source>
</evidence>
<feature type="binding site" evidence="8">
    <location>
        <position position="116"/>
    </location>
    <ligand>
        <name>ATP</name>
        <dbReference type="ChEBI" id="CHEBI:30616"/>
    </ligand>
</feature>
<comment type="similarity">
    <text evidence="1 8">Belongs to the SELO family.</text>
</comment>
<keyword evidence="3 8" id="KW-0548">Nucleotidyltransferase</keyword>